<sequence length="106" mass="11483">MSTPDSEPEQQFLDLTEGSRGLAKLLYESLSQLRDGVAGDDLQEMARDVLAGRTDLREIAGTDAYGGMLLDGFRRFTEWEASLDPEEKQRLAAGATAAADALDMGD</sequence>
<name>A0ABX2RGW9_9ACTN</name>
<dbReference type="Proteomes" id="UP000631553">
    <property type="component" value="Unassembled WGS sequence"/>
</dbReference>
<keyword evidence="2" id="KW-1185">Reference proteome</keyword>
<dbReference type="RefSeq" id="WP_179801173.1">
    <property type="nucleotide sequence ID" value="NZ_JACCCQ010000001.1"/>
</dbReference>
<dbReference type="EMBL" id="JACCCQ010000001">
    <property type="protein sequence ID" value="NYF54446.1"/>
    <property type="molecule type" value="Genomic_DNA"/>
</dbReference>
<gene>
    <name evidence="1" type="ORF">HDA35_000277</name>
</gene>
<accession>A0ABX2RGW9</accession>
<comment type="caution">
    <text evidence="1">The sequence shown here is derived from an EMBL/GenBank/DDBJ whole genome shotgun (WGS) entry which is preliminary data.</text>
</comment>
<evidence type="ECO:0000313" key="2">
    <source>
        <dbReference type="Proteomes" id="UP000631553"/>
    </source>
</evidence>
<proteinExistence type="predicted"/>
<protein>
    <submittedName>
        <fullName evidence="1">Uncharacterized protein</fullName>
    </submittedName>
</protein>
<evidence type="ECO:0000313" key="1">
    <source>
        <dbReference type="EMBL" id="NYF54446.1"/>
    </source>
</evidence>
<reference evidence="1 2" key="1">
    <citation type="submission" date="2020-07" db="EMBL/GenBank/DDBJ databases">
        <title>Sequencing the genomes of 1000 actinobacteria strains.</title>
        <authorList>
            <person name="Klenk H.-P."/>
        </authorList>
    </citation>
    <scope>NUCLEOTIDE SEQUENCE [LARGE SCALE GENOMIC DNA]</scope>
    <source>
        <strain evidence="1 2">DSM 43814</strain>
    </source>
</reference>
<organism evidence="1 2">
    <name type="scientific">Micromonospora purpureochromogenes</name>
    <dbReference type="NCBI Taxonomy" id="47872"/>
    <lineage>
        <taxon>Bacteria</taxon>
        <taxon>Bacillati</taxon>
        <taxon>Actinomycetota</taxon>
        <taxon>Actinomycetes</taxon>
        <taxon>Micromonosporales</taxon>
        <taxon>Micromonosporaceae</taxon>
        <taxon>Micromonospora</taxon>
    </lineage>
</organism>